<accession>A0A835PQC7</accession>
<dbReference type="Proteomes" id="UP000639772">
    <property type="component" value="Chromosome 13"/>
</dbReference>
<dbReference type="AlphaFoldDB" id="A0A835PQC7"/>
<dbReference type="EMBL" id="JADCNM010000013">
    <property type="protein sequence ID" value="KAG0456451.1"/>
    <property type="molecule type" value="Genomic_DNA"/>
</dbReference>
<feature type="region of interest" description="Disordered" evidence="1">
    <location>
        <begin position="31"/>
        <end position="56"/>
    </location>
</feature>
<comment type="caution">
    <text evidence="2">The sequence shown here is derived from an EMBL/GenBank/DDBJ whole genome shotgun (WGS) entry which is preliminary data.</text>
</comment>
<evidence type="ECO:0000256" key="1">
    <source>
        <dbReference type="SAM" id="MobiDB-lite"/>
    </source>
</evidence>
<feature type="compositionally biased region" description="Basic residues" evidence="1">
    <location>
        <begin position="31"/>
        <end position="42"/>
    </location>
</feature>
<name>A0A835PQC7_VANPL</name>
<sequence length="56" mass="6569">MQIEDARAAMLIYKRYKKEWESSIKKHAKFSKKLRNKHKNKSVYKQAAESNAPATS</sequence>
<reference evidence="2 3" key="1">
    <citation type="journal article" date="2020" name="Nat. Food">
        <title>A phased Vanilla planifolia genome enables genetic improvement of flavour and production.</title>
        <authorList>
            <person name="Hasing T."/>
            <person name="Tang H."/>
            <person name="Brym M."/>
            <person name="Khazi F."/>
            <person name="Huang T."/>
            <person name="Chambers A.H."/>
        </authorList>
    </citation>
    <scope>NUCLEOTIDE SEQUENCE [LARGE SCALE GENOMIC DNA]</scope>
    <source>
        <tissue evidence="2">Leaf</tissue>
    </source>
</reference>
<proteinExistence type="predicted"/>
<evidence type="ECO:0000313" key="3">
    <source>
        <dbReference type="Proteomes" id="UP000639772"/>
    </source>
</evidence>
<organism evidence="2 3">
    <name type="scientific">Vanilla planifolia</name>
    <name type="common">Vanilla</name>
    <dbReference type="NCBI Taxonomy" id="51239"/>
    <lineage>
        <taxon>Eukaryota</taxon>
        <taxon>Viridiplantae</taxon>
        <taxon>Streptophyta</taxon>
        <taxon>Embryophyta</taxon>
        <taxon>Tracheophyta</taxon>
        <taxon>Spermatophyta</taxon>
        <taxon>Magnoliopsida</taxon>
        <taxon>Liliopsida</taxon>
        <taxon>Asparagales</taxon>
        <taxon>Orchidaceae</taxon>
        <taxon>Vanilloideae</taxon>
        <taxon>Vanilleae</taxon>
        <taxon>Vanilla</taxon>
    </lineage>
</organism>
<evidence type="ECO:0000313" key="2">
    <source>
        <dbReference type="EMBL" id="KAG0456451.1"/>
    </source>
</evidence>
<protein>
    <submittedName>
        <fullName evidence="2">Uncharacterized protein</fullName>
    </submittedName>
</protein>
<gene>
    <name evidence="2" type="ORF">HPP92_024239</name>
</gene>